<dbReference type="EMBL" id="JAGPYM010000004">
    <property type="protein sequence ID" value="KAH6895946.1"/>
    <property type="molecule type" value="Genomic_DNA"/>
</dbReference>
<organism evidence="2 3">
    <name type="scientific">Thelonectria olida</name>
    <dbReference type="NCBI Taxonomy" id="1576542"/>
    <lineage>
        <taxon>Eukaryota</taxon>
        <taxon>Fungi</taxon>
        <taxon>Dikarya</taxon>
        <taxon>Ascomycota</taxon>
        <taxon>Pezizomycotina</taxon>
        <taxon>Sordariomycetes</taxon>
        <taxon>Hypocreomycetidae</taxon>
        <taxon>Hypocreales</taxon>
        <taxon>Nectriaceae</taxon>
        <taxon>Thelonectria</taxon>
    </lineage>
</organism>
<sequence>MHLQYRHDDAPLLPSTTGGFTITRLLPRASTDTCHPQPNMNLCEKSAISSSSLFIALVIARRTKLEKKEDLKDPQELDDYGIAPQPRRPTSQMSGMPKVPPPVVQTRERNPTGDDKMQSPVLDGRRASQESLTPSLRQAMGIAPRDPFANR</sequence>
<feature type="compositionally biased region" description="Basic and acidic residues" evidence="1">
    <location>
        <begin position="106"/>
        <end position="128"/>
    </location>
</feature>
<protein>
    <submittedName>
        <fullName evidence="2">Uncharacterized protein</fullName>
    </submittedName>
</protein>
<keyword evidence="3" id="KW-1185">Reference proteome</keyword>
<proteinExistence type="predicted"/>
<evidence type="ECO:0000313" key="3">
    <source>
        <dbReference type="Proteomes" id="UP000777438"/>
    </source>
</evidence>
<comment type="caution">
    <text evidence="2">The sequence shown here is derived from an EMBL/GenBank/DDBJ whole genome shotgun (WGS) entry which is preliminary data.</text>
</comment>
<evidence type="ECO:0000256" key="1">
    <source>
        <dbReference type="SAM" id="MobiDB-lite"/>
    </source>
</evidence>
<dbReference type="Proteomes" id="UP000777438">
    <property type="component" value="Unassembled WGS sequence"/>
</dbReference>
<dbReference type="OrthoDB" id="5125452at2759"/>
<accession>A0A9P9AU63</accession>
<gene>
    <name evidence="2" type="ORF">B0T10DRAFT_456191</name>
</gene>
<evidence type="ECO:0000313" key="2">
    <source>
        <dbReference type="EMBL" id="KAH6895946.1"/>
    </source>
</evidence>
<feature type="compositionally biased region" description="Basic and acidic residues" evidence="1">
    <location>
        <begin position="66"/>
        <end position="75"/>
    </location>
</feature>
<dbReference type="AlphaFoldDB" id="A0A9P9AU63"/>
<name>A0A9P9AU63_9HYPO</name>
<reference evidence="2 3" key="1">
    <citation type="journal article" date="2021" name="Nat. Commun.">
        <title>Genetic determinants of endophytism in the Arabidopsis root mycobiome.</title>
        <authorList>
            <person name="Mesny F."/>
            <person name="Miyauchi S."/>
            <person name="Thiergart T."/>
            <person name="Pickel B."/>
            <person name="Atanasova L."/>
            <person name="Karlsson M."/>
            <person name="Huettel B."/>
            <person name="Barry K.W."/>
            <person name="Haridas S."/>
            <person name="Chen C."/>
            <person name="Bauer D."/>
            <person name="Andreopoulos W."/>
            <person name="Pangilinan J."/>
            <person name="LaButti K."/>
            <person name="Riley R."/>
            <person name="Lipzen A."/>
            <person name="Clum A."/>
            <person name="Drula E."/>
            <person name="Henrissat B."/>
            <person name="Kohler A."/>
            <person name="Grigoriev I.V."/>
            <person name="Martin F.M."/>
            <person name="Hacquard S."/>
        </authorList>
    </citation>
    <scope>NUCLEOTIDE SEQUENCE [LARGE SCALE GENOMIC DNA]</scope>
    <source>
        <strain evidence="2 3">MPI-CAGE-CH-0241</strain>
    </source>
</reference>
<feature type="region of interest" description="Disordered" evidence="1">
    <location>
        <begin position="65"/>
        <end position="151"/>
    </location>
</feature>